<evidence type="ECO:0000313" key="7">
    <source>
        <dbReference type="Proteomes" id="UP000405805"/>
    </source>
</evidence>
<dbReference type="PANTHER" id="PTHR30371">
    <property type="entry name" value="SEC-INDEPENDENT PROTEIN TRANSLOCASE PROTEIN TATC"/>
    <property type="match status" value="1"/>
</dbReference>
<dbReference type="GO" id="GO:0043953">
    <property type="term" value="P:protein transport by the Tat complex"/>
    <property type="evidence" value="ECO:0007669"/>
    <property type="project" value="UniProtKB-UniRule"/>
</dbReference>
<keyword evidence="5" id="KW-0813">Transport</keyword>
<keyword evidence="3 5" id="KW-1133">Transmembrane helix</keyword>
<dbReference type="AlphaFoldDB" id="A0AA90VEU0"/>
<evidence type="ECO:0000256" key="2">
    <source>
        <dbReference type="ARBA" id="ARBA00022692"/>
    </source>
</evidence>
<name>A0AA90VEU0_9BACT</name>
<evidence type="ECO:0000256" key="4">
    <source>
        <dbReference type="ARBA" id="ARBA00023136"/>
    </source>
</evidence>
<feature type="transmembrane region" description="Helical" evidence="5">
    <location>
        <begin position="23"/>
        <end position="41"/>
    </location>
</feature>
<accession>A0AA90VEU0</accession>
<feature type="transmembrane region" description="Helical" evidence="5">
    <location>
        <begin position="132"/>
        <end position="158"/>
    </location>
</feature>
<evidence type="ECO:0000313" key="6">
    <source>
        <dbReference type="EMBL" id="MQO08350.1"/>
    </source>
</evidence>
<dbReference type="Proteomes" id="UP000405805">
    <property type="component" value="Unassembled WGS sequence"/>
</dbReference>
<proteinExistence type="inferred from homology"/>
<dbReference type="HAMAP" id="MF_00902">
    <property type="entry name" value="TatC"/>
    <property type="match status" value="1"/>
</dbReference>
<keyword evidence="4 5" id="KW-0472">Membrane</keyword>
<comment type="similarity">
    <text evidence="5">Belongs to the TatC family.</text>
</comment>
<dbReference type="GO" id="GO:0009977">
    <property type="term" value="F:proton motive force dependent protein transmembrane transporter activity"/>
    <property type="evidence" value="ECO:0007669"/>
    <property type="project" value="TreeGrafter"/>
</dbReference>
<gene>
    <name evidence="5 6" type="primary">tatC</name>
    <name evidence="6" type="ORF">F7D57_01145</name>
</gene>
<dbReference type="NCBIfam" id="TIGR00945">
    <property type="entry name" value="tatC"/>
    <property type="match status" value="1"/>
</dbReference>
<dbReference type="GO" id="GO:0065002">
    <property type="term" value="P:intracellular protein transmembrane transport"/>
    <property type="evidence" value="ECO:0007669"/>
    <property type="project" value="TreeGrafter"/>
</dbReference>
<evidence type="ECO:0000256" key="1">
    <source>
        <dbReference type="ARBA" id="ARBA00004141"/>
    </source>
</evidence>
<feature type="transmembrane region" description="Helical" evidence="5">
    <location>
        <begin position="100"/>
        <end position="120"/>
    </location>
</feature>
<keyword evidence="2 5" id="KW-0812">Transmembrane</keyword>
<dbReference type="GO" id="GO:0033281">
    <property type="term" value="C:TAT protein transport complex"/>
    <property type="evidence" value="ECO:0007669"/>
    <property type="project" value="UniProtKB-UniRule"/>
</dbReference>
<dbReference type="InterPro" id="IPR002033">
    <property type="entry name" value="TatC"/>
</dbReference>
<protein>
    <recommendedName>
        <fullName evidence="5">Sec-independent protein translocase protein TatC</fullName>
    </recommendedName>
</protein>
<dbReference type="EMBL" id="VZBP01000013">
    <property type="protein sequence ID" value="MQO08350.1"/>
    <property type="molecule type" value="Genomic_DNA"/>
</dbReference>
<dbReference type="PANTHER" id="PTHR30371:SF0">
    <property type="entry name" value="SEC-INDEPENDENT PROTEIN TRANSLOCASE PROTEIN TATC, CHLOROPLASTIC-RELATED"/>
    <property type="match status" value="1"/>
</dbReference>
<evidence type="ECO:0000256" key="5">
    <source>
        <dbReference type="HAMAP-Rule" id="MF_00902"/>
    </source>
</evidence>
<comment type="caution">
    <text evidence="5">Lacks conserved residue(s) required for the propagation of feature annotation.</text>
</comment>
<dbReference type="Pfam" id="PF00902">
    <property type="entry name" value="TatC"/>
    <property type="match status" value="1"/>
</dbReference>
<reference evidence="7" key="1">
    <citation type="submission" date="2019-09" db="EMBL/GenBank/DDBJ databases">
        <title>Distinct polysaccharide growth profiles of human intestinal Prevotella copri isolates.</title>
        <authorList>
            <person name="Fehlner-Peach H."/>
            <person name="Magnabosco C."/>
            <person name="Raghavan V."/>
            <person name="Scher J.U."/>
            <person name="Tett A."/>
            <person name="Cox L.M."/>
            <person name="Gottsegen C."/>
            <person name="Watters A."/>
            <person name="Wiltshire- Gordon J.D."/>
            <person name="Segata N."/>
            <person name="Bonneau R."/>
            <person name="Littman D.R."/>
        </authorList>
    </citation>
    <scope>NUCLEOTIDE SEQUENCE [LARGE SCALE GENOMIC DNA]</scope>
    <source>
        <strain evidence="7">iA624</strain>
    </source>
</reference>
<keyword evidence="5" id="KW-0653">Protein transport</keyword>
<evidence type="ECO:0000256" key="3">
    <source>
        <dbReference type="ARBA" id="ARBA00022989"/>
    </source>
</evidence>
<comment type="function">
    <text evidence="5">Part of the twin-arginine translocation (Tat) system that transports large folded proteins containing a characteristic twin-arginine motif in their signal peptide across membranes.</text>
</comment>
<keyword evidence="5" id="KW-1003">Cell membrane</keyword>
<comment type="caution">
    <text evidence="6">The sequence shown here is derived from an EMBL/GenBank/DDBJ whole genome shotgun (WGS) entry which is preliminary data.</text>
</comment>
<organism evidence="6 7">
    <name type="scientific">Segatella copri</name>
    <dbReference type="NCBI Taxonomy" id="165179"/>
    <lineage>
        <taxon>Bacteria</taxon>
        <taxon>Pseudomonadati</taxon>
        <taxon>Bacteroidota</taxon>
        <taxon>Bacteroidia</taxon>
        <taxon>Bacteroidales</taxon>
        <taxon>Prevotellaceae</taxon>
        <taxon>Segatella</taxon>
    </lineage>
</organism>
<comment type="subcellular location">
    <subcellularLocation>
        <location evidence="5">Cell membrane</location>
        <topology evidence="5">Multi-pass membrane protein</topology>
    </subcellularLocation>
    <subcellularLocation>
        <location evidence="1">Membrane</location>
        <topology evidence="1">Multi-pass membrane protein</topology>
    </subcellularLocation>
</comment>
<feature type="transmembrane region" description="Helical" evidence="5">
    <location>
        <begin position="222"/>
        <end position="245"/>
    </location>
</feature>
<keyword evidence="5" id="KW-0811">Translocation</keyword>
<dbReference type="PRINTS" id="PR01840">
    <property type="entry name" value="TATCFAMILY"/>
</dbReference>
<comment type="subunit">
    <text evidence="5">Forms a complex with TatA.</text>
</comment>
<feature type="transmembrane region" description="Helical" evidence="5">
    <location>
        <begin position="178"/>
        <end position="202"/>
    </location>
</feature>
<sequence length="268" mass="30334">MEKENNQNPLMTFGEHLEVFRKMLFRILAVAMIIAIVIFCAKDTTFSLLLAPSGSDFSTYQVIERLAGEIGIDFHFEPYHVQLINTELSSQFMTHVSTSFYLALLFSLPYVVIELYRFIAPALYENERRYSASVAIAVYLLFMLGVLMSYYVLFPFALRFLGTYQVAASVVNQINLSSYISTFITLTLVMGLVFQIPVLSFFLAKLGMLQAGFMKQYRRHAFVVIAIIAAIITPPDLFTCCMVTLPMYGLYELSILIVGRVNQTNCSA</sequence>